<reference evidence="2 3" key="1">
    <citation type="journal article" date="2011" name="Proc. Natl. Acad. Sci. U.S.A.">
        <title>Evolutionary erosion of yeast sex chromosomes by mating-type switching accidents.</title>
        <authorList>
            <person name="Gordon J.L."/>
            <person name="Armisen D."/>
            <person name="Proux-Wera E."/>
            <person name="Oheigeartaigh S.S."/>
            <person name="Byrne K.P."/>
            <person name="Wolfe K.H."/>
        </authorList>
    </citation>
    <scope>NUCLEOTIDE SEQUENCE [LARGE SCALE GENOMIC DNA]</scope>
    <source>
        <strain evidence="3">ATCC 22294 / BCRC 22015 / CBS 2517 / CECT 1963 / NBRC 1671 / NRRL Y-8276</strain>
    </source>
</reference>
<dbReference type="CDD" id="cd19180">
    <property type="entry name" value="SET_SpSET10-like"/>
    <property type="match status" value="1"/>
</dbReference>
<dbReference type="GO" id="GO:0016279">
    <property type="term" value="F:protein-lysine N-methyltransferase activity"/>
    <property type="evidence" value="ECO:0007669"/>
    <property type="project" value="EnsemblFungi"/>
</dbReference>
<dbReference type="OrthoDB" id="42889at2759"/>
<gene>
    <name evidence="2" type="primary">KAFR0I01550</name>
    <name evidence="2" type="ORF">KAFR_0I01550</name>
</gene>
<accession>H2AZY6</accession>
<organism evidence="2 3">
    <name type="scientific">Kazachstania africana (strain ATCC 22294 / BCRC 22015 / CBS 2517 / CECT 1963 / NBRC 1671 / NRRL Y-8276)</name>
    <name type="common">Yeast</name>
    <name type="synonym">Kluyveromyces africanus</name>
    <dbReference type="NCBI Taxonomy" id="1071382"/>
    <lineage>
        <taxon>Eukaryota</taxon>
        <taxon>Fungi</taxon>
        <taxon>Dikarya</taxon>
        <taxon>Ascomycota</taxon>
        <taxon>Saccharomycotina</taxon>
        <taxon>Saccharomycetes</taxon>
        <taxon>Saccharomycetales</taxon>
        <taxon>Saccharomycetaceae</taxon>
        <taxon>Kazachstania</taxon>
    </lineage>
</organism>
<evidence type="ECO:0000259" key="1">
    <source>
        <dbReference type="PROSITE" id="PS50280"/>
    </source>
</evidence>
<dbReference type="GO" id="GO:0005634">
    <property type="term" value="C:nucleus"/>
    <property type="evidence" value="ECO:0007669"/>
    <property type="project" value="TreeGrafter"/>
</dbReference>
<dbReference type="HOGENOM" id="CLU_030667_1_0_1"/>
<dbReference type="AlphaFoldDB" id="H2AZY6"/>
<dbReference type="PANTHER" id="PTHR13271">
    <property type="entry name" value="UNCHARACTERIZED PUTATIVE METHYLTRANSFERASE"/>
    <property type="match status" value="1"/>
</dbReference>
<dbReference type="InterPro" id="IPR050600">
    <property type="entry name" value="SETD3_SETD6_MTase"/>
</dbReference>
<dbReference type="RefSeq" id="XP_003959071.1">
    <property type="nucleotide sequence ID" value="XM_003959022.1"/>
</dbReference>
<dbReference type="InParanoid" id="H2AZY6"/>
<protein>
    <recommendedName>
        <fullName evidence="1">SET domain-containing protein</fullName>
    </recommendedName>
</protein>
<dbReference type="PROSITE" id="PS50280">
    <property type="entry name" value="SET"/>
    <property type="match status" value="1"/>
</dbReference>
<dbReference type="Proteomes" id="UP000005220">
    <property type="component" value="Chromosome 9"/>
</dbReference>
<dbReference type="PANTHER" id="PTHR13271:SF147">
    <property type="entry name" value="PROTEIN-LYSINE N-METHYLTRANSFERASE EFM1-RELATED"/>
    <property type="match status" value="1"/>
</dbReference>
<dbReference type="InterPro" id="IPR046341">
    <property type="entry name" value="SET_dom_sf"/>
</dbReference>
<feature type="domain" description="SET" evidence="1">
    <location>
        <begin position="24"/>
        <end position="274"/>
    </location>
</feature>
<dbReference type="Gene3D" id="3.90.1410.10">
    <property type="entry name" value="set domain protein methyltransferase, domain 1"/>
    <property type="match status" value="1"/>
</dbReference>
<dbReference type="eggNOG" id="KOG1337">
    <property type="taxonomic scope" value="Eukaryota"/>
</dbReference>
<sequence>MSSQTDLLTSFLNWSKDNGAKINESIEFKTSKDSGISATIIKEIPSDAISKPLISVPSKLLITNELALKEFNVSSKNLSSLFNPNALIQLYLCKLKFNATTAKSDFFKPYLDILPPNVPHPYFWNKSQLQLLQGTDTLIKIKQNLQNLITEWYELLNVLEITPIEKEGTAFDVNDIDSIFSYISENVKTTSPKWNSFIAYLWSFGIFTSRAFPEILINPDNCSNVNQAFLYPIVDLLNHKNGTSVKWTFEDDQAHFFTNEKNLKKHTELFNNYGDKSNEELLLGYGFVQSNNAHDDTKLTLKLDPQLIESMPSFGIVLNKENTVGTECLQFTLSSRNPLPRNLLKLFGFLSKLKSETSLNYRNILEGSDELSSILDAKIQFFKRASKIDASTLEPSSNNTVVIKILKDFFAGQRRIYISSLEELQKFQKTTLKNINENMAFSFKTAFKNDKTFTNSLLLSLGITKYEDLIAKNCLNQALLLWIVRVVNMNSLKRPLDYQIPSFINEMFHEVNSSIIVNKEDVLEYMDFYKGLFPNLSEKIPEVFAQGNWGIKQFIIADTVVDRLVWVRKSNNEPIFIDKKRFDL</sequence>
<evidence type="ECO:0000313" key="2">
    <source>
        <dbReference type="EMBL" id="CCF59936.1"/>
    </source>
</evidence>
<dbReference type="SUPFAM" id="SSF82199">
    <property type="entry name" value="SET domain"/>
    <property type="match status" value="1"/>
</dbReference>
<dbReference type="GeneID" id="13883572"/>
<dbReference type="KEGG" id="kaf:KAFR_0I01550"/>
<evidence type="ECO:0000313" key="3">
    <source>
        <dbReference type="Proteomes" id="UP000005220"/>
    </source>
</evidence>
<keyword evidence="3" id="KW-1185">Reference proteome</keyword>
<proteinExistence type="predicted"/>
<dbReference type="STRING" id="1071382.H2AZY6"/>
<dbReference type="InterPro" id="IPR001214">
    <property type="entry name" value="SET_dom"/>
</dbReference>
<dbReference type="FunCoup" id="H2AZY6">
    <property type="interactions" value="318"/>
</dbReference>
<dbReference type="InterPro" id="IPR044432">
    <property type="entry name" value="Set10/Efm1_SET"/>
</dbReference>
<dbReference type="EMBL" id="HE650829">
    <property type="protein sequence ID" value="CCF59936.1"/>
    <property type="molecule type" value="Genomic_DNA"/>
</dbReference>
<name>H2AZY6_KAZAF</name>